<sequence length="227" mass="26349">MMCRMFAYVGSSTRELESLYKALRESASNDTRRIKDNKHGDGWGYVIYSGEVIWYYRSRRAIYDENFAVPQVDGKFYAVFHARQASKKETVSSRFSHPFQESNEKELIFLAHNGYVDEEKLKVWLGYQGYTTDSELVTKALAKFGMRPEVMERLREYTVSALNLLILRVDKGSGVGRLYYLNYFKKDPEFYRMYLSQGMEGKAVFSSTLKDYGIDGVPVEEGLRILD</sequence>
<dbReference type="GO" id="GO:0016740">
    <property type="term" value="F:transferase activity"/>
    <property type="evidence" value="ECO:0007669"/>
    <property type="project" value="UniProtKB-KW"/>
</dbReference>
<feature type="domain" description="Glutamine amidotransferase type-2" evidence="1">
    <location>
        <begin position="3"/>
        <end position="227"/>
    </location>
</feature>
<evidence type="ECO:0000313" key="2">
    <source>
        <dbReference type="EMBL" id="EHP70115.1"/>
    </source>
</evidence>
<evidence type="ECO:0000313" key="3">
    <source>
        <dbReference type="Proteomes" id="UP000003980"/>
    </source>
</evidence>
<dbReference type="SUPFAM" id="SSF56235">
    <property type="entry name" value="N-terminal nucleophile aminohydrolases (Ntn hydrolases)"/>
    <property type="match status" value="1"/>
</dbReference>
<protein>
    <submittedName>
        <fullName evidence="2">Putative glutamine amidotransferase</fullName>
    </submittedName>
</protein>
<dbReference type="STRING" id="671065.MetMK1DRAFT_00006170"/>
<dbReference type="eggNOG" id="arCOG03639">
    <property type="taxonomic scope" value="Archaea"/>
</dbReference>
<dbReference type="InterPro" id="IPR017932">
    <property type="entry name" value="GATase_2_dom"/>
</dbReference>
<accession>H2C1J4</accession>
<dbReference type="PROSITE" id="PS51278">
    <property type="entry name" value="GATASE_TYPE_2"/>
    <property type="match status" value="1"/>
</dbReference>
<dbReference type="PANTHER" id="PTHR42824:SF1">
    <property type="entry name" value="GLUTAMINE AMIDOTRANSFERASE YAFJ-RELATED"/>
    <property type="match status" value="1"/>
</dbReference>
<keyword evidence="2" id="KW-0315">Glutamine amidotransferase</keyword>
<dbReference type="InterPro" id="IPR029055">
    <property type="entry name" value="Ntn_hydrolases_N"/>
</dbReference>
<dbReference type="PANTHER" id="PTHR42824">
    <property type="entry name" value="GLUTAMINE AMIDOTRANSFERASE"/>
    <property type="match status" value="1"/>
</dbReference>
<dbReference type="Proteomes" id="UP000003980">
    <property type="component" value="Unassembled WGS sequence"/>
</dbReference>
<dbReference type="HOGENOM" id="CLU_086262_0_0_2"/>
<dbReference type="EMBL" id="JH597761">
    <property type="protein sequence ID" value="EHP70115.1"/>
    <property type="molecule type" value="Genomic_DNA"/>
</dbReference>
<reference evidence="2 3" key="1">
    <citation type="submission" date="2012-01" db="EMBL/GenBank/DDBJ databases">
        <title>Improved High-Quality Draft sequence of Metallosphaera yellowstonensis MK1.</title>
        <authorList>
            <consortium name="US DOE Joint Genome Institute"/>
            <person name="Lucas S."/>
            <person name="Han J."/>
            <person name="Cheng J.-F."/>
            <person name="Goodwin L."/>
            <person name="Pitluck S."/>
            <person name="Peters L."/>
            <person name="Teshima H."/>
            <person name="Detter J.C."/>
            <person name="Han C."/>
            <person name="Tapia R."/>
            <person name="Land M."/>
            <person name="Hauser L."/>
            <person name="Kyrpides N."/>
            <person name="Kozubal M."/>
            <person name="Macur R.E."/>
            <person name="Jay Z."/>
            <person name="Inskeep W."/>
            <person name="Woyke T."/>
        </authorList>
    </citation>
    <scope>NUCLEOTIDE SEQUENCE [LARGE SCALE GENOMIC DNA]</scope>
    <source>
        <strain evidence="2 3">MK1</strain>
    </source>
</reference>
<evidence type="ECO:0000259" key="1">
    <source>
        <dbReference type="PROSITE" id="PS51278"/>
    </source>
</evidence>
<keyword evidence="2" id="KW-0808">Transferase</keyword>
<gene>
    <name evidence="2" type="ORF">MetMK1DRAFT_00006170</name>
</gene>
<name>H2C1J4_9CREN</name>
<proteinExistence type="predicted"/>
<organism evidence="2 3">
    <name type="scientific">Metallosphaera yellowstonensis MK1</name>
    <dbReference type="NCBI Taxonomy" id="671065"/>
    <lineage>
        <taxon>Archaea</taxon>
        <taxon>Thermoproteota</taxon>
        <taxon>Thermoprotei</taxon>
        <taxon>Sulfolobales</taxon>
        <taxon>Sulfolobaceae</taxon>
        <taxon>Metallosphaera</taxon>
    </lineage>
</organism>
<dbReference type="Gene3D" id="3.60.20.10">
    <property type="entry name" value="Glutamine Phosphoribosylpyrophosphate, subunit 1, domain 1"/>
    <property type="match status" value="1"/>
</dbReference>
<dbReference type="AlphaFoldDB" id="H2C1J4"/>
<keyword evidence="3" id="KW-1185">Reference proteome</keyword>
<dbReference type="Pfam" id="PF13522">
    <property type="entry name" value="GATase_6"/>
    <property type="match status" value="1"/>
</dbReference>